<proteinExistence type="predicted"/>
<keyword evidence="4" id="KW-1185">Reference proteome</keyword>
<name>A0ABS5IF25_9PROT</name>
<dbReference type="CDD" id="cd10936">
    <property type="entry name" value="CE4_DAC2"/>
    <property type="match status" value="1"/>
</dbReference>
<evidence type="ECO:0000313" key="4">
    <source>
        <dbReference type="Proteomes" id="UP000680714"/>
    </source>
</evidence>
<keyword evidence="2" id="KW-0812">Transmembrane</keyword>
<gene>
    <name evidence="3" type="ORF">KEC16_14905</name>
</gene>
<feature type="transmembrane region" description="Helical" evidence="2">
    <location>
        <begin position="31"/>
        <end position="51"/>
    </location>
</feature>
<organism evidence="3 4">
    <name type="scientific">Magnetospirillum sulfuroxidans</name>
    <dbReference type="NCBI Taxonomy" id="611300"/>
    <lineage>
        <taxon>Bacteria</taxon>
        <taxon>Pseudomonadati</taxon>
        <taxon>Pseudomonadota</taxon>
        <taxon>Alphaproteobacteria</taxon>
        <taxon>Rhodospirillales</taxon>
        <taxon>Rhodospirillaceae</taxon>
        <taxon>Magnetospirillum</taxon>
    </lineage>
</organism>
<dbReference type="PANTHER" id="PTHR30105:SF2">
    <property type="entry name" value="DIVERGENT POLYSACCHARIDE DEACETYLASE SUPERFAMILY"/>
    <property type="match status" value="1"/>
</dbReference>
<keyword evidence="2" id="KW-0472">Membrane</keyword>
<evidence type="ECO:0000256" key="1">
    <source>
        <dbReference type="SAM" id="MobiDB-lite"/>
    </source>
</evidence>
<dbReference type="SUPFAM" id="SSF88713">
    <property type="entry name" value="Glycoside hydrolase/deacetylase"/>
    <property type="match status" value="1"/>
</dbReference>
<feature type="region of interest" description="Disordered" evidence="1">
    <location>
        <begin position="76"/>
        <end position="116"/>
    </location>
</feature>
<comment type="caution">
    <text evidence="3">The sequence shown here is derived from an EMBL/GenBank/DDBJ whole genome shotgun (WGS) entry which is preliminary data.</text>
</comment>
<dbReference type="Gene3D" id="3.20.20.370">
    <property type="entry name" value="Glycoside hydrolase/deacetylase"/>
    <property type="match status" value="1"/>
</dbReference>
<sequence length="453" mass="46984">MDTLDDDDLFLLRPIGVDDPPPRRSISLRPFLVVLAVAVLGGGLGTGAYFLSNLDTRDVIGLLDVADQPRLAIQMPGRGAAKGPAMPPADEAPAAGGPMLNPPGSPGTDKAPTEAPPAVAAVSVPPSHEAPSQSLVPPVQIDAKPTIAPVIAPEAPPAPIIVRQETPQGPLRPLPRAIDKPPSYAALPVIAVKPKPLGAVPADGMTRHSTFGPLPVIASDGRQSWQVYARPFESKDNKPRLAIIVGGLGMDKEATDIAIERLPPDVTLAFSPYAGGLDNWVKKARDAGHEVLLTLPVEESGFPARDPGPWGLTTSARAEDNAEKLQRVLARTAGYVGVLAQDGPFTKSKQLAPILAMLKERGLLYVGNGADADPKPPSVALAGILDSEVFRDAVESRQKAVAGQVRGKGPQAVLASARPATLESMIPWLGSLAAEGVLLAPVSALIGPQGGKS</sequence>
<dbReference type="Proteomes" id="UP000680714">
    <property type="component" value="Unassembled WGS sequence"/>
</dbReference>
<dbReference type="EMBL" id="JAGTUF010000016">
    <property type="protein sequence ID" value="MBR9973012.1"/>
    <property type="molecule type" value="Genomic_DNA"/>
</dbReference>
<feature type="compositionally biased region" description="Low complexity" evidence="1">
    <location>
        <begin position="88"/>
        <end position="98"/>
    </location>
</feature>
<evidence type="ECO:0000313" key="3">
    <source>
        <dbReference type="EMBL" id="MBR9973012.1"/>
    </source>
</evidence>
<dbReference type="InterPro" id="IPR006837">
    <property type="entry name" value="Divergent_DAC"/>
</dbReference>
<dbReference type="InterPro" id="IPR011330">
    <property type="entry name" value="Glyco_hydro/deAcase_b/a-brl"/>
</dbReference>
<protein>
    <submittedName>
        <fullName evidence="3">Divergent polysaccharide deacetylase family protein</fullName>
    </submittedName>
</protein>
<dbReference type="PANTHER" id="PTHR30105">
    <property type="entry name" value="UNCHARACTERIZED YIBQ-RELATED"/>
    <property type="match status" value="1"/>
</dbReference>
<keyword evidence="2" id="KW-1133">Transmembrane helix</keyword>
<evidence type="ECO:0000256" key="2">
    <source>
        <dbReference type="SAM" id="Phobius"/>
    </source>
</evidence>
<accession>A0ABS5IF25</accession>
<dbReference type="RefSeq" id="WP_211550340.1">
    <property type="nucleotide sequence ID" value="NZ_JAGTUF010000016.1"/>
</dbReference>
<reference evidence="3 4" key="1">
    <citation type="submission" date="2021-04" db="EMBL/GenBank/DDBJ databases">
        <title>Magnetospirillum sulfuroxidans sp. nov., a facultative chemolithoautotrophic sulfur-oxidizing alphaproteobacterium isolated from freshwater sediment and proposals for Paramagetospirillum gen. nov., and Magnetospirillaceae fam. nov.</title>
        <authorList>
            <person name="Koziaeva V."/>
            <person name="Geelhoed J.S."/>
            <person name="Sorokin D.Y."/>
            <person name="Grouzdev D.S."/>
        </authorList>
    </citation>
    <scope>NUCLEOTIDE SEQUENCE [LARGE SCALE GENOMIC DNA]</scope>
    <source>
        <strain evidence="3 4">J10</strain>
    </source>
</reference>
<dbReference type="Pfam" id="PF04748">
    <property type="entry name" value="Polysacc_deac_2"/>
    <property type="match status" value="1"/>
</dbReference>